<organism evidence="1 2">
    <name type="scientific">Fusarium austroafricanum</name>
    <dbReference type="NCBI Taxonomy" id="2364996"/>
    <lineage>
        <taxon>Eukaryota</taxon>
        <taxon>Fungi</taxon>
        <taxon>Dikarya</taxon>
        <taxon>Ascomycota</taxon>
        <taxon>Pezizomycotina</taxon>
        <taxon>Sordariomycetes</taxon>
        <taxon>Hypocreomycetidae</taxon>
        <taxon>Hypocreales</taxon>
        <taxon>Nectriaceae</taxon>
        <taxon>Fusarium</taxon>
        <taxon>Fusarium concolor species complex</taxon>
    </lineage>
</organism>
<proteinExistence type="predicted"/>
<evidence type="ECO:0000313" key="2">
    <source>
        <dbReference type="Proteomes" id="UP000605986"/>
    </source>
</evidence>
<dbReference type="AlphaFoldDB" id="A0A8H4KK63"/>
<keyword evidence="2" id="KW-1185">Reference proteome</keyword>
<reference evidence="1" key="1">
    <citation type="submission" date="2020-01" db="EMBL/GenBank/DDBJ databases">
        <title>Identification and distribution of gene clusters putatively required for synthesis of sphingolipid metabolism inhibitors in phylogenetically diverse species of the filamentous fungus Fusarium.</title>
        <authorList>
            <person name="Kim H.-S."/>
            <person name="Busman M."/>
            <person name="Brown D.W."/>
            <person name="Divon H."/>
            <person name="Uhlig S."/>
            <person name="Proctor R.H."/>
        </authorList>
    </citation>
    <scope>NUCLEOTIDE SEQUENCE</scope>
    <source>
        <strain evidence="1">NRRL 53441</strain>
    </source>
</reference>
<accession>A0A8H4KK63</accession>
<comment type="caution">
    <text evidence="1">The sequence shown here is derived from an EMBL/GenBank/DDBJ whole genome shotgun (WGS) entry which is preliminary data.</text>
</comment>
<evidence type="ECO:0000313" key="1">
    <source>
        <dbReference type="EMBL" id="KAF4451271.1"/>
    </source>
</evidence>
<sequence>MPQQNAAFFHDYNKPWYEHYIDENLITDYTLFVDALRRLFDPEETKETEKSDWSLTGPHSDGTYHVRASDQKELVYELENMENSALDTSNIFEIPRRTEVYFANHIWKRYYVYYFDDSLIADPVKFTEASRWHFAGEVEKKNGDWSLNGPYKNRWRINAWSKTLSLNCRLTPTDMTQGWRNRQFHW</sequence>
<protein>
    <submittedName>
        <fullName evidence="1">Uncharacterized protein</fullName>
    </submittedName>
</protein>
<dbReference type="EMBL" id="JAADJG010000223">
    <property type="protein sequence ID" value="KAF4451271.1"/>
    <property type="molecule type" value="Genomic_DNA"/>
</dbReference>
<gene>
    <name evidence="1" type="ORF">F53441_5692</name>
</gene>
<dbReference type="Proteomes" id="UP000605986">
    <property type="component" value="Unassembled WGS sequence"/>
</dbReference>
<name>A0A8H4KK63_9HYPO</name>